<feature type="region of interest" description="Disordered" evidence="1">
    <location>
        <begin position="415"/>
        <end position="451"/>
    </location>
</feature>
<feature type="region of interest" description="Disordered" evidence="1">
    <location>
        <begin position="268"/>
        <end position="304"/>
    </location>
</feature>
<feature type="compositionally biased region" description="Basic and acidic residues" evidence="1">
    <location>
        <begin position="294"/>
        <end position="304"/>
    </location>
</feature>
<reference evidence="2" key="1">
    <citation type="submission" date="2020-05" db="UniProtKB">
        <authorList>
            <consortium name="EnsemblMetazoa"/>
        </authorList>
    </citation>
    <scope>IDENTIFICATION</scope>
    <source>
        <strain evidence="2">MAF</strain>
    </source>
</reference>
<dbReference type="EnsemblMetazoa" id="AMEM001327-RA">
    <property type="protein sequence ID" value="AMEM001327-PA"/>
    <property type="gene ID" value="AMEM001327"/>
</dbReference>
<dbReference type="AlphaFoldDB" id="A0A182UPB5"/>
<sequence>MPARECGDKQSYQQVGALYCTHKPTHRIQQPTEQPVPRTTTTTAGRLFGGRAEVHLPQLVPQMRILAGEHVKVVGEPFARPKPAGIGERSVREPVQRGAHVPRRFRWDVPAVEQIEHRLLMVEQPLHQRNLKSNRGKCSQPYGSEAARSTVHGLYWKPYSCQVPFSSSPYSRMISRRIGRILVLVLGEGWLEGKLSVVLRHSHAEAQPRTDDHEQADRFHKPATVTVGRIVRAVACCRPCTASASARVVHRQPFLHPHDQLVLVVQQCDQQRQHERRQKAKDVPPDGEPAHGPTRGEEQPRHDQLAQVHVDRADPVERVRQLVRVPAVRRRQRHRFVVALQPVQRPPERAAARQLHRAGREHEPKHEPLEQQQRNRLHRMPPVGEAGRREQYAQEARLEQQMVGLLAEGLRYLDEREVHRPHHDEAEQPAVGARDEPQERDGSADQTQQIDCLVTVAQPDEGRELE</sequence>
<evidence type="ECO:0000313" key="3">
    <source>
        <dbReference type="Proteomes" id="UP000075903"/>
    </source>
</evidence>
<proteinExistence type="predicted"/>
<name>A0A182UPB5_ANOME</name>
<accession>A0A182UPB5</accession>
<feature type="compositionally biased region" description="Basic and acidic residues" evidence="1">
    <location>
        <begin position="433"/>
        <end position="443"/>
    </location>
</feature>
<feature type="compositionally biased region" description="Basic and acidic residues" evidence="1">
    <location>
        <begin position="415"/>
        <end position="426"/>
    </location>
</feature>
<protein>
    <submittedName>
        <fullName evidence="2">Uncharacterized protein</fullName>
    </submittedName>
</protein>
<dbReference type="VEuPathDB" id="VectorBase:AMEM001327"/>
<evidence type="ECO:0000313" key="2">
    <source>
        <dbReference type="EnsemblMetazoa" id="AMEM001327-PA"/>
    </source>
</evidence>
<feature type="region of interest" description="Disordered" evidence="1">
    <location>
        <begin position="339"/>
        <end position="391"/>
    </location>
</feature>
<keyword evidence="3" id="KW-1185">Reference proteome</keyword>
<dbReference type="Proteomes" id="UP000075903">
    <property type="component" value="Unassembled WGS sequence"/>
</dbReference>
<evidence type="ECO:0000256" key="1">
    <source>
        <dbReference type="SAM" id="MobiDB-lite"/>
    </source>
</evidence>
<organism evidence="2 3">
    <name type="scientific">Anopheles merus</name>
    <name type="common">Mosquito</name>
    <dbReference type="NCBI Taxonomy" id="30066"/>
    <lineage>
        <taxon>Eukaryota</taxon>
        <taxon>Metazoa</taxon>
        <taxon>Ecdysozoa</taxon>
        <taxon>Arthropoda</taxon>
        <taxon>Hexapoda</taxon>
        <taxon>Insecta</taxon>
        <taxon>Pterygota</taxon>
        <taxon>Neoptera</taxon>
        <taxon>Endopterygota</taxon>
        <taxon>Diptera</taxon>
        <taxon>Nematocera</taxon>
        <taxon>Culicoidea</taxon>
        <taxon>Culicidae</taxon>
        <taxon>Anophelinae</taxon>
        <taxon>Anopheles</taxon>
    </lineage>
</organism>
<feature type="compositionally biased region" description="Basic and acidic residues" evidence="1">
    <location>
        <begin position="358"/>
        <end position="369"/>
    </location>
</feature>